<dbReference type="Gene3D" id="3.40.630.40">
    <property type="entry name" value="Zn-dependent exopeptidases"/>
    <property type="match status" value="1"/>
</dbReference>
<dbReference type="Pfam" id="PF01520">
    <property type="entry name" value="Amidase_3"/>
    <property type="match status" value="1"/>
</dbReference>
<evidence type="ECO:0000313" key="5">
    <source>
        <dbReference type="Proteomes" id="UP001652409"/>
    </source>
</evidence>
<dbReference type="GO" id="GO:0008745">
    <property type="term" value="F:N-acetylmuramoyl-L-alanine amidase activity"/>
    <property type="evidence" value="ECO:0007669"/>
    <property type="project" value="UniProtKB-EC"/>
</dbReference>
<dbReference type="CDD" id="cd02696">
    <property type="entry name" value="MurNAc-LAA"/>
    <property type="match status" value="1"/>
</dbReference>
<keyword evidence="2" id="KW-0732">Signal</keyword>
<reference evidence="4 5" key="1">
    <citation type="journal article" date="2021" name="ISME Commun">
        <title>Automated analysis of genomic sequences facilitates high-throughput and comprehensive description of bacteria.</title>
        <authorList>
            <person name="Hitch T.C.A."/>
        </authorList>
    </citation>
    <scope>NUCLEOTIDE SEQUENCE [LARGE SCALE GENOMIC DNA]</scope>
    <source>
        <strain evidence="4 5">Sanger_23</strain>
    </source>
</reference>
<feature type="signal peptide" evidence="2">
    <location>
        <begin position="1"/>
        <end position="25"/>
    </location>
</feature>
<dbReference type="EMBL" id="JAOQJL010000001">
    <property type="protein sequence ID" value="MCU6763907.1"/>
    <property type="molecule type" value="Genomic_DNA"/>
</dbReference>
<dbReference type="SUPFAM" id="SSF53187">
    <property type="entry name" value="Zn-dependent exopeptidases"/>
    <property type="match status" value="1"/>
</dbReference>
<dbReference type="PANTHER" id="PTHR30404">
    <property type="entry name" value="N-ACETYLMURAMOYL-L-ALANINE AMIDASE"/>
    <property type="match status" value="1"/>
</dbReference>
<organism evidence="4 5">
    <name type="scientific">Blautia ammoniilytica</name>
    <dbReference type="NCBI Taxonomy" id="2981782"/>
    <lineage>
        <taxon>Bacteria</taxon>
        <taxon>Bacillati</taxon>
        <taxon>Bacillota</taxon>
        <taxon>Clostridia</taxon>
        <taxon>Lachnospirales</taxon>
        <taxon>Lachnospiraceae</taxon>
        <taxon>Blautia</taxon>
    </lineage>
</organism>
<dbReference type="SMART" id="SM00646">
    <property type="entry name" value="Ami_3"/>
    <property type="match status" value="1"/>
</dbReference>
<dbReference type="Proteomes" id="UP001652409">
    <property type="component" value="Unassembled WGS sequence"/>
</dbReference>
<dbReference type="PANTHER" id="PTHR30404:SF0">
    <property type="entry name" value="N-ACETYLMURAMOYL-L-ALANINE AMIDASE AMIC"/>
    <property type="match status" value="1"/>
</dbReference>
<accession>A0ABT2TQL9</accession>
<feature type="chain" id="PRO_5046821551" evidence="2">
    <location>
        <begin position="26"/>
        <end position="244"/>
    </location>
</feature>
<evidence type="ECO:0000313" key="4">
    <source>
        <dbReference type="EMBL" id="MCU6763907.1"/>
    </source>
</evidence>
<dbReference type="EC" id="3.5.1.28" evidence="4"/>
<dbReference type="InterPro" id="IPR050695">
    <property type="entry name" value="N-acetylmuramoyl_amidase_3"/>
</dbReference>
<comment type="caution">
    <text evidence="4">The sequence shown here is derived from an EMBL/GenBank/DDBJ whole genome shotgun (WGS) entry which is preliminary data.</text>
</comment>
<evidence type="ECO:0000256" key="2">
    <source>
        <dbReference type="SAM" id="SignalP"/>
    </source>
</evidence>
<evidence type="ECO:0000259" key="3">
    <source>
        <dbReference type="SMART" id="SM00646"/>
    </source>
</evidence>
<dbReference type="InterPro" id="IPR002508">
    <property type="entry name" value="MurNAc-LAA_cat"/>
</dbReference>
<evidence type="ECO:0000256" key="1">
    <source>
        <dbReference type="ARBA" id="ARBA00022801"/>
    </source>
</evidence>
<keyword evidence="5" id="KW-1185">Reference proteome</keyword>
<gene>
    <name evidence="4" type="ORF">OCV61_00575</name>
</gene>
<sequence length="244" mass="27550">MKKYRMELIMACLMLVSFYLLSRQAAVVSVSSKKVPKGQEKGVIVIDAGHGGEDPGMIGIKNLEEKGINLQIAKKLCAHLEKEGYTVVMTREKDQGLYGESRNNRKAQDMQKRIRIIKETTPLLTVSIHQNSYQDPEVKGPQVFYYQDSTEGQKLAQILQTELNQQLTVDRPREAKGNKTYYLLKRSEGILTIIECGFLTNPEEAKLLVQEEYQEKLAEAIADGIIRYLEESPAGGVQTEQNKI</sequence>
<feature type="domain" description="MurNAc-LAA" evidence="3">
    <location>
        <begin position="114"/>
        <end position="226"/>
    </location>
</feature>
<name>A0ABT2TQL9_9FIRM</name>
<protein>
    <submittedName>
        <fullName evidence="4">N-acetylmuramoyl-L-alanine amidase</fullName>
        <ecNumber evidence="4">3.5.1.28</ecNumber>
    </submittedName>
</protein>
<keyword evidence="1 4" id="KW-0378">Hydrolase</keyword>
<proteinExistence type="predicted"/>
<dbReference type="RefSeq" id="WP_158420096.1">
    <property type="nucleotide sequence ID" value="NZ_JAOQJL010000001.1"/>
</dbReference>